<sequence>MAVVERSPKHLVLSESHPLSKELYANVFGEVLSSKHGTVTQLFDVSSITERPLLFKKVIGFLAERYRAMGKAGPTHILSLESRGYVIGAPLAFELGIPFVLAQVTKRFPSSFVHEDKALTYLPPSFSIRNGSLSKDSRVVIADDFIATGRSLTSVLRLTEEIVGAAVVEAVVVCDVPLLNGVEAVHNSEGARFKKTPIFTLMHFNATQETIHNQLVAHSTQLTCHKL</sequence>
<dbReference type="InterPro" id="IPR029057">
    <property type="entry name" value="PRTase-like"/>
</dbReference>
<dbReference type="Gene3D" id="3.40.50.2020">
    <property type="match status" value="1"/>
</dbReference>
<evidence type="ECO:0000256" key="2">
    <source>
        <dbReference type="ARBA" id="ARBA00004496"/>
    </source>
</evidence>
<evidence type="ECO:0000313" key="13">
    <source>
        <dbReference type="Proteomes" id="UP000284403"/>
    </source>
</evidence>
<dbReference type="GO" id="GO:0005737">
    <property type="term" value="C:cytoplasm"/>
    <property type="evidence" value="ECO:0007669"/>
    <property type="project" value="UniProtKB-SubCell"/>
</dbReference>
<comment type="subcellular location">
    <subcellularLocation>
        <location evidence="2">Cytoplasm</location>
    </subcellularLocation>
</comment>
<evidence type="ECO:0000256" key="10">
    <source>
        <dbReference type="ARBA" id="ARBA00022726"/>
    </source>
</evidence>
<dbReference type="RefSeq" id="XP_029228964.1">
    <property type="nucleotide sequence ID" value="XM_029371021.1"/>
</dbReference>
<keyword evidence="13" id="KW-1185">Reference proteome</keyword>
<proteinExistence type="inferred from homology"/>
<dbReference type="PANTHER" id="PTHR11776">
    <property type="entry name" value="ADENINE PHOSPHORIBOSYLTRANSFERASE"/>
    <property type="match status" value="1"/>
</dbReference>
<dbReference type="Proteomes" id="UP000284403">
    <property type="component" value="Unassembled WGS sequence"/>
</dbReference>
<protein>
    <recommendedName>
        <fullName evidence="6">adenine phosphoribosyltransferase</fullName>
        <ecNumber evidence="6">2.4.2.7</ecNumber>
    </recommendedName>
</protein>
<dbReference type="EC" id="2.4.2.7" evidence="6"/>
<keyword evidence="8 12" id="KW-0328">Glycosyltransferase</keyword>
<evidence type="ECO:0000256" key="3">
    <source>
        <dbReference type="ARBA" id="ARBA00004659"/>
    </source>
</evidence>
<evidence type="ECO:0000259" key="11">
    <source>
        <dbReference type="Pfam" id="PF00156"/>
    </source>
</evidence>
<dbReference type="EMBL" id="MKKU01000196">
    <property type="protein sequence ID" value="RNF19772.1"/>
    <property type="molecule type" value="Genomic_DNA"/>
</dbReference>
<evidence type="ECO:0000256" key="1">
    <source>
        <dbReference type="ARBA" id="ARBA00000868"/>
    </source>
</evidence>
<reference evidence="12 13" key="1">
    <citation type="journal article" date="2018" name="BMC Genomics">
        <title>Genomic comparison of Trypanosoma conorhini and Trypanosoma rangeli to Trypanosoma cruzi strains of high and low virulence.</title>
        <authorList>
            <person name="Bradwell K.R."/>
            <person name="Koparde V.N."/>
            <person name="Matveyev A.V."/>
            <person name="Serrano M.G."/>
            <person name="Alves J.M."/>
            <person name="Parikh H."/>
            <person name="Huang B."/>
            <person name="Lee V."/>
            <person name="Espinosa-Alvarez O."/>
            <person name="Ortiz P.A."/>
            <person name="Costa-Martins A.G."/>
            <person name="Teixeira M.M."/>
            <person name="Buck G.A."/>
        </authorList>
    </citation>
    <scope>NUCLEOTIDE SEQUENCE [LARGE SCALE GENOMIC DNA]</scope>
    <source>
        <strain evidence="12 13">025E</strain>
    </source>
</reference>
<dbReference type="PANTHER" id="PTHR11776:SF7">
    <property type="entry name" value="PHOSPHORIBOSYLTRANSFERASE DOMAIN-CONTAINING PROTEIN"/>
    <property type="match status" value="1"/>
</dbReference>
<dbReference type="InterPro" id="IPR050120">
    <property type="entry name" value="Adenine_PRTase"/>
</dbReference>
<dbReference type="OrthoDB" id="363185at2759"/>
<evidence type="ECO:0000256" key="8">
    <source>
        <dbReference type="ARBA" id="ARBA00022676"/>
    </source>
</evidence>
<keyword evidence="9 12" id="KW-0808">Transferase</keyword>
<comment type="similarity">
    <text evidence="4">Belongs to the purine/pyrimidine phosphoribosyltransferase family.</text>
</comment>
<evidence type="ECO:0000256" key="5">
    <source>
        <dbReference type="ARBA" id="ARBA00011738"/>
    </source>
</evidence>
<feature type="domain" description="Phosphoribosyltransferase" evidence="11">
    <location>
        <begin position="45"/>
        <end position="177"/>
    </location>
</feature>
<evidence type="ECO:0000256" key="4">
    <source>
        <dbReference type="ARBA" id="ARBA00008391"/>
    </source>
</evidence>
<comment type="caution">
    <text evidence="12">The sequence shown here is derived from an EMBL/GenBank/DDBJ whole genome shotgun (WGS) entry which is preliminary data.</text>
</comment>
<comment type="subunit">
    <text evidence="5">Homodimer.</text>
</comment>
<evidence type="ECO:0000313" key="12">
    <source>
        <dbReference type="EMBL" id="RNF19772.1"/>
    </source>
</evidence>
<comment type="catalytic activity">
    <reaction evidence="1">
        <text>AMP + diphosphate = 5-phospho-alpha-D-ribose 1-diphosphate + adenine</text>
        <dbReference type="Rhea" id="RHEA:16609"/>
        <dbReference type="ChEBI" id="CHEBI:16708"/>
        <dbReference type="ChEBI" id="CHEBI:33019"/>
        <dbReference type="ChEBI" id="CHEBI:58017"/>
        <dbReference type="ChEBI" id="CHEBI:456215"/>
        <dbReference type="EC" id="2.4.2.7"/>
    </reaction>
</comment>
<organism evidence="12 13">
    <name type="scientific">Trypanosoma conorhini</name>
    <dbReference type="NCBI Taxonomy" id="83891"/>
    <lineage>
        <taxon>Eukaryota</taxon>
        <taxon>Discoba</taxon>
        <taxon>Euglenozoa</taxon>
        <taxon>Kinetoplastea</taxon>
        <taxon>Metakinetoplastina</taxon>
        <taxon>Trypanosomatida</taxon>
        <taxon>Trypanosomatidae</taxon>
        <taxon>Trypanosoma</taxon>
    </lineage>
</organism>
<evidence type="ECO:0000256" key="6">
    <source>
        <dbReference type="ARBA" id="ARBA00011893"/>
    </source>
</evidence>
<keyword evidence="7" id="KW-0963">Cytoplasm</keyword>
<name>A0A422PPY8_9TRYP</name>
<dbReference type="CDD" id="cd06223">
    <property type="entry name" value="PRTases_typeI"/>
    <property type="match status" value="1"/>
</dbReference>
<dbReference type="InterPro" id="IPR000836">
    <property type="entry name" value="PRTase_dom"/>
</dbReference>
<evidence type="ECO:0000256" key="9">
    <source>
        <dbReference type="ARBA" id="ARBA00022679"/>
    </source>
</evidence>
<keyword evidence="10" id="KW-0660">Purine salvage</keyword>
<accession>A0A422PPY8</accession>
<dbReference type="Pfam" id="PF00156">
    <property type="entry name" value="Pribosyltran"/>
    <property type="match status" value="1"/>
</dbReference>
<dbReference type="GO" id="GO:0006166">
    <property type="term" value="P:purine ribonucleoside salvage"/>
    <property type="evidence" value="ECO:0007669"/>
    <property type="project" value="UniProtKB-KW"/>
</dbReference>
<dbReference type="SUPFAM" id="SSF53271">
    <property type="entry name" value="PRTase-like"/>
    <property type="match status" value="1"/>
</dbReference>
<dbReference type="GO" id="GO:0003999">
    <property type="term" value="F:adenine phosphoribosyltransferase activity"/>
    <property type="evidence" value="ECO:0007669"/>
    <property type="project" value="UniProtKB-EC"/>
</dbReference>
<dbReference type="AlphaFoldDB" id="A0A422PPY8"/>
<evidence type="ECO:0000256" key="7">
    <source>
        <dbReference type="ARBA" id="ARBA00022490"/>
    </source>
</evidence>
<dbReference type="GeneID" id="40317720"/>
<gene>
    <name evidence="12" type="ORF">Tco025E_04109</name>
</gene>
<comment type="pathway">
    <text evidence="3">Purine metabolism; AMP biosynthesis via salvage pathway; AMP from adenine: step 1/1.</text>
</comment>